<accession>A0A2N8KJ26</accession>
<dbReference type="SUPFAM" id="SSF56059">
    <property type="entry name" value="Glutathione synthetase ATP-binding domain-like"/>
    <property type="match status" value="1"/>
</dbReference>
<dbReference type="AlphaFoldDB" id="A0A2N8KJ26"/>
<dbReference type="PANTHER" id="PTHR42793">
    <property type="entry name" value="COA BINDING DOMAIN CONTAINING PROTEIN"/>
    <property type="match status" value="1"/>
</dbReference>
<dbReference type="EMBL" id="POQS01000003">
    <property type="protein sequence ID" value="PND33446.1"/>
    <property type="molecule type" value="Genomic_DNA"/>
</dbReference>
<dbReference type="Pfam" id="PF13549">
    <property type="entry name" value="ATP-grasp_5"/>
    <property type="match status" value="1"/>
</dbReference>
<feature type="domain" description="ATP-grasp" evidence="3">
    <location>
        <begin position="493"/>
        <end position="529"/>
    </location>
</feature>
<dbReference type="Gene3D" id="3.30.470.20">
    <property type="entry name" value="ATP-grasp fold, B domain"/>
    <property type="match status" value="1"/>
</dbReference>
<reference evidence="4 5" key="1">
    <citation type="submission" date="2018-01" db="EMBL/GenBank/DDBJ databases">
        <title>The draft genome of an aniline degradation strain ANB-1.</title>
        <authorList>
            <person name="Zhang L."/>
            <person name="Jiang J."/>
        </authorList>
    </citation>
    <scope>NUCLEOTIDE SEQUENCE [LARGE SCALE GENOMIC DNA]</scope>
    <source>
        <strain evidence="4 5">ANB-1</strain>
    </source>
</reference>
<dbReference type="Gene3D" id="3.40.50.261">
    <property type="entry name" value="Succinyl-CoA synthetase domains"/>
    <property type="match status" value="2"/>
</dbReference>
<dbReference type="PROSITE" id="PS50975">
    <property type="entry name" value="ATP_GRASP"/>
    <property type="match status" value="1"/>
</dbReference>
<keyword evidence="2" id="KW-0547">Nucleotide-binding</keyword>
<dbReference type="InterPro" id="IPR032875">
    <property type="entry name" value="Succ_CoA_lig_flav_dom"/>
</dbReference>
<dbReference type="GO" id="GO:0005524">
    <property type="term" value="F:ATP binding"/>
    <property type="evidence" value="ECO:0007669"/>
    <property type="project" value="UniProtKB-UniRule"/>
</dbReference>
<evidence type="ECO:0000313" key="5">
    <source>
        <dbReference type="Proteomes" id="UP000235994"/>
    </source>
</evidence>
<dbReference type="InterPro" id="IPR016102">
    <property type="entry name" value="Succinyl-CoA_synth-like"/>
</dbReference>
<dbReference type="SMART" id="SM00881">
    <property type="entry name" value="CoA_binding"/>
    <property type="match status" value="1"/>
</dbReference>
<dbReference type="SUPFAM" id="SSF52210">
    <property type="entry name" value="Succinyl-CoA synthetase domains"/>
    <property type="match status" value="2"/>
</dbReference>
<sequence>MTSTTCEFPDLARLVRPRNVVVVLGSQRPNSEGARLLENLSAHSRLEGELFVVNPPMRGDGPFRCWPSIAALPDADIDVALIILRAAHVMDALRDCAARGIPFAVVMSSGFAEAGPEGQALQQEIADLCRQTGLRVYGPNCPGLSNFRDRMGMTISPAFKSDRNVGTIGIVTQGGGAGRNVVQGLSYGAGAAMWLSAGNEVDLGAPDFIAHMANDPGVRVIAVLLEGIKDGRRLVAALELARSRGKPVVILKIGRSEYGMRAAQSHTGSITGAADVNSAMFAQFGAIEAHDMDELVALARLADGGRLPASADLAVVTFSGGAAAMAADQIGLQGLRLAQFSPATTEHLRTSLPDYAAISNPVDVTAEALKSIDGLASCLRAVADDPAVGAVVVPIPADYAELTDGIARAIVDAAADAAKPILPVWMSRRLGTGFERLESQGLAPFLSLTTALAALRKVMPRGLLSGPDAAPGGPACAEPAAAQAVACTESAAKAMLREAGIPVPQGRLSRSAAEAAEAAQAIGFPVVLKIASAQIPHKTEVGGVRLGVGSAGDAAEAYEALVRQVGARRPDATIDGVLVEKMFHDGGREMLVTVRADPMYGHVVTVGLGGIFVELLKDVAHRVLPIQAADVRDMLAGLKHRAYLGAFRNLPPIDAEAFVQLVLRISEFVSGRPELREAEFNPVWVGPPGEGAWVLDALILTSPDVERR</sequence>
<comment type="caution">
    <text evidence="4">The sequence shown here is derived from an EMBL/GenBank/DDBJ whole genome shotgun (WGS) entry which is preliminary data.</text>
</comment>
<dbReference type="FunFam" id="3.30.1490.20:FF:000020">
    <property type="entry name" value="Protein lysine acetyltransferase"/>
    <property type="match status" value="1"/>
</dbReference>
<dbReference type="Pfam" id="PF13607">
    <property type="entry name" value="Succ_CoA_lig"/>
    <property type="match status" value="1"/>
</dbReference>
<dbReference type="InterPro" id="IPR011761">
    <property type="entry name" value="ATP-grasp"/>
</dbReference>
<dbReference type="Gene3D" id="3.30.1490.20">
    <property type="entry name" value="ATP-grasp fold, A domain"/>
    <property type="match status" value="1"/>
</dbReference>
<evidence type="ECO:0000256" key="1">
    <source>
        <dbReference type="ARBA" id="ARBA00060888"/>
    </source>
</evidence>
<gene>
    <name evidence="4" type="ORF">C1I89_13270</name>
</gene>
<evidence type="ECO:0000256" key="2">
    <source>
        <dbReference type="PROSITE-ProRule" id="PRU00409"/>
    </source>
</evidence>
<organism evidence="4 5">
    <name type="scientific">Achromobacter pulmonis</name>
    <dbReference type="NCBI Taxonomy" id="1389932"/>
    <lineage>
        <taxon>Bacteria</taxon>
        <taxon>Pseudomonadati</taxon>
        <taxon>Pseudomonadota</taxon>
        <taxon>Betaproteobacteria</taxon>
        <taxon>Burkholderiales</taxon>
        <taxon>Alcaligenaceae</taxon>
        <taxon>Achromobacter</taxon>
    </lineage>
</organism>
<dbReference type="InterPro" id="IPR003781">
    <property type="entry name" value="CoA-bd"/>
</dbReference>
<proteinExistence type="inferred from homology"/>
<dbReference type="Gene3D" id="3.40.50.720">
    <property type="entry name" value="NAD(P)-binding Rossmann-like Domain"/>
    <property type="match status" value="1"/>
</dbReference>
<evidence type="ECO:0000313" key="4">
    <source>
        <dbReference type="EMBL" id="PND33446.1"/>
    </source>
</evidence>
<protein>
    <submittedName>
        <fullName evidence="4">CoA-binding protein</fullName>
    </submittedName>
</protein>
<dbReference type="InterPro" id="IPR013815">
    <property type="entry name" value="ATP_grasp_subdomain_1"/>
</dbReference>
<dbReference type="Pfam" id="PF13380">
    <property type="entry name" value="CoA_binding_2"/>
    <property type="match status" value="1"/>
</dbReference>
<dbReference type="Proteomes" id="UP000235994">
    <property type="component" value="Unassembled WGS sequence"/>
</dbReference>
<evidence type="ECO:0000259" key="3">
    <source>
        <dbReference type="PROSITE" id="PS50975"/>
    </source>
</evidence>
<dbReference type="InterPro" id="IPR036291">
    <property type="entry name" value="NAD(P)-bd_dom_sf"/>
</dbReference>
<keyword evidence="5" id="KW-1185">Reference proteome</keyword>
<dbReference type="SUPFAM" id="SSF51735">
    <property type="entry name" value="NAD(P)-binding Rossmann-fold domains"/>
    <property type="match status" value="1"/>
</dbReference>
<dbReference type="PANTHER" id="PTHR42793:SF4">
    <property type="entry name" value="BLL6376 PROTEIN"/>
    <property type="match status" value="1"/>
</dbReference>
<comment type="similarity">
    <text evidence="1">In the N-terminal section; belongs to the acetate CoA ligase alpha subunit family.</text>
</comment>
<name>A0A2N8KJ26_9BURK</name>
<dbReference type="RefSeq" id="WP_102773232.1">
    <property type="nucleotide sequence ID" value="NZ_POQS01000003.1"/>
</dbReference>
<keyword evidence="2" id="KW-0067">ATP-binding</keyword>
<dbReference type="GO" id="GO:0046872">
    <property type="term" value="F:metal ion binding"/>
    <property type="evidence" value="ECO:0007669"/>
    <property type="project" value="InterPro"/>
</dbReference>